<organism evidence="2 3">
    <name type="scientific">Aeromonas jandaei</name>
    <dbReference type="NCBI Taxonomy" id="650"/>
    <lineage>
        <taxon>Bacteria</taxon>
        <taxon>Pseudomonadati</taxon>
        <taxon>Pseudomonadota</taxon>
        <taxon>Gammaproteobacteria</taxon>
        <taxon>Aeromonadales</taxon>
        <taxon>Aeromonadaceae</taxon>
        <taxon>Aeromonas</taxon>
    </lineage>
</organism>
<dbReference type="Proteomes" id="UP000595481">
    <property type="component" value="Chromosome"/>
</dbReference>
<dbReference type="RefSeq" id="WP_198493526.1">
    <property type="nucleotide sequence ID" value="NZ_CP066092.1"/>
</dbReference>
<dbReference type="InterPro" id="IPR014507">
    <property type="entry name" value="Baseplate_assembly_J_pred"/>
</dbReference>
<proteinExistence type="predicted"/>
<accession>A0A7T4DQ15</accession>
<evidence type="ECO:0000313" key="3">
    <source>
        <dbReference type="Proteomes" id="UP000595481"/>
    </source>
</evidence>
<dbReference type="PIRSF" id="PIRSF020481">
    <property type="entry name" value="BAP"/>
    <property type="match status" value="1"/>
</dbReference>
<dbReference type="PANTHER" id="PTHR35862:SF1">
    <property type="entry name" value="FELS-2 PROPHAGE PROTEIN"/>
    <property type="match status" value="1"/>
</dbReference>
<protein>
    <submittedName>
        <fullName evidence="2">Baseplate J/gp47 family protein</fullName>
    </submittedName>
</protein>
<keyword evidence="3" id="KW-1185">Reference proteome</keyword>
<name>A0A7T4DQ15_AERJA</name>
<dbReference type="InterPro" id="IPR058531">
    <property type="entry name" value="Baseplate_J_M"/>
</dbReference>
<dbReference type="InterPro" id="IPR052726">
    <property type="entry name" value="Phage_Baseplate_Hub"/>
</dbReference>
<dbReference type="GeneID" id="69550930"/>
<reference evidence="2 3" key="1">
    <citation type="submission" date="2020-12" db="EMBL/GenBank/DDBJ databases">
        <title>FDA dAtabase for Regulatory Grade micrObial Sequences (FDA-ARGOS): Supporting development and validation of Infectious Disease Dx tests.</title>
        <authorList>
            <person name="Sproer C."/>
            <person name="Gronow S."/>
            <person name="Severitt S."/>
            <person name="Schroder I."/>
            <person name="Tallon L."/>
            <person name="Sadzewicz L."/>
            <person name="Zhao X."/>
            <person name="Boylan J."/>
            <person name="Ott S."/>
            <person name="Bowen H."/>
            <person name="Vavikolanu K."/>
            <person name="Mehta A."/>
            <person name="Aluvathingal J."/>
            <person name="Nadendla S."/>
            <person name="Lowell S."/>
            <person name="Myers T."/>
            <person name="Yan Y."/>
            <person name="Sichtig H."/>
        </authorList>
    </citation>
    <scope>NUCLEOTIDE SEQUENCE [LARGE SCALE GENOMIC DNA]</scope>
    <source>
        <strain evidence="2 3">FDAARGOS_986</strain>
    </source>
</reference>
<evidence type="ECO:0000313" key="2">
    <source>
        <dbReference type="EMBL" id="QQB21187.1"/>
    </source>
</evidence>
<dbReference type="EMBL" id="CP066092">
    <property type="protein sequence ID" value="QQB21187.1"/>
    <property type="molecule type" value="Genomic_DNA"/>
</dbReference>
<dbReference type="PANTHER" id="PTHR35862">
    <property type="entry name" value="FELS-2 PROPHAGE PROTEIN"/>
    <property type="match status" value="1"/>
</dbReference>
<dbReference type="Pfam" id="PF26078">
    <property type="entry name" value="Baseplate_J_M"/>
    <property type="match status" value="1"/>
</dbReference>
<evidence type="ECO:0000259" key="1">
    <source>
        <dbReference type="Pfam" id="PF26078"/>
    </source>
</evidence>
<feature type="domain" description="Baseplate J-like central" evidence="1">
    <location>
        <begin position="136"/>
        <end position="207"/>
    </location>
</feature>
<sequence length="299" mass="32269">MNIIDLSKLPAPDAVELLDYEAILAERKTALIALYPADQQAAITATLALESEPITKHLQENAYRELILRARINSASVSNMLAWAEGADLDNLVANWNVERLVVQKGDDTSTPPIPTIMESDEALRERALMAWDAMSTAGPRGSYEYFARSADGRIIDAKAISPSGAVAVVSIISSEGDGTASAELIAKADAECRDEDRIPVADRLTTQSAGILHYTITAKLHMELTGAEKEMALKAARDALAAWVNPRKRIGVRIADSAIKAVLHVPGVTWVELVGWTDIIPTDTQAAYCTKYTVEAAT</sequence>
<gene>
    <name evidence="2" type="ORF">I6H43_06580</name>
</gene>